<evidence type="ECO:0000313" key="1">
    <source>
        <dbReference type="EMBL" id="HIR12369.1"/>
    </source>
</evidence>
<comment type="caution">
    <text evidence="1">The sequence shown here is derived from an EMBL/GenBank/DDBJ whole genome shotgun (WGS) entry which is preliminary data.</text>
</comment>
<reference evidence="1" key="2">
    <citation type="journal article" date="2021" name="PeerJ">
        <title>Extensive microbial diversity within the chicken gut microbiome revealed by metagenomics and culture.</title>
        <authorList>
            <person name="Gilroy R."/>
            <person name="Ravi A."/>
            <person name="Getino M."/>
            <person name="Pursley I."/>
            <person name="Horton D.L."/>
            <person name="Alikhan N.F."/>
            <person name="Baker D."/>
            <person name="Gharbi K."/>
            <person name="Hall N."/>
            <person name="Watson M."/>
            <person name="Adriaenssens E.M."/>
            <person name="Foster-Nyarko E."/>
            <person name="Jarju S."/>
            <person name="Secka A."/>
            <person name="Antonio M."/>
            <person name="Oren A."/>
            <person name="Chaudhuri R.R."/>
            <person name="La Ragione R."/>
            <person name="Hildebrand F."/>
            <person name="Pallen M.J."/>
        </authorList>
    </citation>
    <scope>NUCLEOTIDE SEQUENCE</scope>
    <source>
        <strain evidence="1">ChiSjej4B22-8148</strain>
    </source>
</reference>
<proteinExistence type="predicted"/>
<reference evidence="1" key="1">
    <citation type="submission" date="2020-10" db="EMBL/GenBank/DDBJ databases">
        <authorList>
            <person name="Gilroy R."/>
        </authorList>
    </citation>
    <scope>NUCLEOTIDE SEQUENCE</scope>
    <source>
        <strain evidence="1">ChiSjej4B22-8148</strain>
    </source>
</reference>
<accession>A0A9D1ABI8</accession>
<dbReference type="EMBL" id="DVGK01000007">
    <property type="protein sequence ID" value="HIR12369.1"/>
    <property type="molecule type" value="Genomic_DNA"/>
</dbReference>
<sequence>MRQTTYVPVIGIIQRLNQEQNCCTQQMTLRTEEGIVNFVISQDTRVIDSRRLRPGMRVAAFYDASLPVPLIYPPQYQAQIVTRLDRDEEITLDYFDSDLTASDGSLQLTPGRGTETETLNGQRFSCSIQNQTLLVYYSRTTRSIPPQTTPSRIIVVKCGR</sequence>
<organism evidence="1 2">
    <name type="scientific">Candidatus Choladousia intestinavium</name>
    <dbReference type="NCBI Taxonomy" id="2840727"/>
    <lineage>
        <taxon>Bacteria</taxon>
        <taxon>Bacillati</taxon>
        <taxon>Bacillota</taxon>
        <taxon>Clostridia</taxon>
        <taxon>Lachnospirales</taxon>
        <taxon>Lachnospiraceae</taxon>
        <taxon>Lachnospiraceae incertae sedis</taxon>
        <taxon>Candidatus Choladousia</taxon>
    </lineage>
</organism>
<dbReference type="AlphaFoldDB" id="A0A9D1ABI8"/>
<name>A0A9D1ABI8_9FIRM</name>
<evidence type="ECO:0000313" key="2">
    <source>
        <dbReference type="Proteomes" id="UP000886757"/>
    </source>
</evidence>
<dbReference type="Proteomes" id="UP000886757">
    <property type="component" value="Unassembled WGS sequence"/>
</dbReference>
<gene>
    <name evidence="1" type="ORF">IAB31_00400</name>
</gene>
<protein>
    <submittedName>
        <fullName evidence="1">Uncharacterized protein</fullName>
    </submittedName>
</protein>